<dbReference type="RefSeq" id="XP_002949190.1">
    <property type="nucleotide sequence ID" value="XM_002949144.1"/>
</dbReference>
<feature type="region of interest" description="Disordered" evidence="5">
    <location>
        <begin position="478"/>
        <end position="550"/>
    </location>
</feature>
<dbReference type="OrthoDB" id="448280at2759"/>
<dbReference type="PANTHER" id="PTHR11040">
    <property type="entry name" value="ZINC/IRON TRANSPORTER"/>
    <property type="match status" value="1"/>
</dbReference>
<evidence type="ECO:0008006" key="10">
    <source>
        <dbReference type="Google" id="ProtNLM"/>
    </source>
</evidence>
<evidence type="ECO:0000313" key="8">
    <source>
        <dbReference type="EMBL" id="EFJ49683.1"/>
    </source>
</evidence>
<feature type="transmembrane region" description="Helical" evidence="6">
    <location>
        <begin position="225"/>
        <end position="246"/>
    </location>
</feature>
<keyword evidence="9" id="KW-1185">Reference proteome</keyword>
<dbReference type="KEGG" id="vcn:VOLCADRAFT_89649"/>
<feature type="region of interest" description="Disordered" evidence="5">
    <location>
        <begin position="122"/>
        <end position="188"/>
    </location>
</feature>
<evidence type="ECO:0000256" key="1">
    <source>
        <dbReference type="ARBA" id="ARBA00004141"/>
    </source>
</evidence>
<feature type="signal peptide" evidence="7">
    <location>
        <begin position="1"/>
        <end position="19"/>
    </location>
</feature>
<evidence type="ECO:0000313" key="9">
    <source>
        <dbReference type="Proteomes" id="UP000001058"/>
    </source>
</evidence>
<dbReference type="PANTHER" id="PTHR11040:SF209">
    <property type="entry name" value="ZIP ZINC TRANSPORTER"/>
    <property type="match status" value="1"/>
</dbReference>
<keyword evidence="7" id="KW-0732">Signal</keyword>
<keyword evidence="2 6" id="KW-0812">Transmembrane</keyword>
<feature type="transmembrane region" description="Helical" evidence="6">
    <location>
        <begin position="704"/>
        <end position="724"/>
    </location>
</feature>
<feature type="compositionally biased region" description="Low complexity" evidence="5">
    <location>
        <begin position="329"/>
        <end position="343"/>
    </location>
</feature>
<dbReference type="GO" id="GO:0016020">
    <property type="term" value="C:membrane"/>
    <property type="evidence" value="ECO:0007669"/>
    <property type="project" value="UniProtKB-SubCell"/>
</dbReference>
<dbReference type="GO" id="GO:0005385">
    <property type="term" value="F:zinc ion transmembrane transporter activity"/>
    <property type="evidence" value="ECO:0007669"/>
    <property type="project" value="TreeGrafter"/>
</dbReference>
<evidence type="ECO:0000256" key="6">
    <source>
        <dbReference type="SAM" id="Phobius"/>
    </source>
</evidence>
<reference evidence="8 9" key="1">
    <citation type="journal article" date="2010" name="Science">
        <title>Genomic analysis of organismal complexity in the multicellular green alga Volvox carteri.</title>
        <authorList>
            <person name="Prochnik S.E."/>
            <person name="Umen J."/>
            <person name="Nedelcu A.M."/>
            <person name="Hallmann A."/>
            <person name="Miller S.M."/>
            <person name="Nishii I."/>
            <person name="Ferris P."/>
            <person name="Kuo A."/>
            <person name="Mitros T."/>
            <person name="Fritz-Laylin L.K."/>
            <person name="Hellsten U."/>
            <person name="Chapman J."/>
            <person name="Simakov O."/>
            <person name="Rensing S.A."/>
            <person name="Terry A."/>
            <person name="Pangilinan J."/>
            <person name="Kapitonov V."/>
            <person name="Jurka J."/>
            <person name="Salamov A."/>
            <person name="Shapiro H."/>
            <person name="Schmutz J."/>
            <person name="Grimwood J."/>
            <person name="Lindquist E."/>
            <person name="Lucas S."/>
            <person name="Grigoriev I.V."/>
            <person name="Schmitt R."/>
            <person name="Kirk D."/>
            <person name="Rokhsar D.S."/>
        </authorList>
    </citation>
    <scope>NUCLEOTIDE SEQUENCE [LARGE SCALE GENOMIC DNA]</scope>
    <source>
        <strain evidence="9">f. Nagariensis / Eve</strain>
    </source>
</reference>
<feature type="region of interest" description="Disordered" evidence="5">
    <location>
        <begin position="625"/>
        <end position="689"/>
    </location>
</feature>
<dbReference type="AlphaFoldDB" id="D8TSE6"/>
<feature type="region of interest" description="Disordered" evidence="5">
    <location>
        <begin position="443"/>
        <end position="462"/>
    </location>
</feature>
<evidence type="ECO:0000256" key="2">
    <source>
        <dbReference type="ARBA" id="ARBA00022692"/>
    </source>
</evidence>
<accession>D8TSE6</accession>
<feature type="compositionally biased region" description="Basic residues" evidence="5">
    <location>
        <begin position="672"/>
        <end position="689"/>
    </location>
</feature>
<evidence type="ECO:0000256" key="3">
    <source>
        <dbReference type="ARBA" id="ARBA00022989"/>
    </source>
</evidence>
<feature type="transmembrane region" description="Helical" evidence="6">
    <location>
        <begin position="266"/>
        <end position="283"/>
    </location>
</feature>
<dbReference type="InParanoid" id="D8TSE6"/>
<evidence type="ECO:0000256" key="4">
    <source>
        <dbReference type="ARBA" id="ARBA00023136"/>
    </source>
</evidence>
<feature type="transmembrane region" description="Helical" evidence="6">
    <location>
        <begin position="833"/>
        <end position="852"/>
    </location>
</feature>
<protein>
    <recommendedName>
        <fullName evidence="10">ZIP family transporter</fullName>
    </recommendedName>
</protein>
<feature type="compositionally biased region" description="Basic residues" evidence="5">
    <location>
        <begin position="627"/>
        <end position="642"/>
    </location>
</feature>
<evidence type="ECO:0000256" key="7">
    <source>
        <dbReference type="SAM" id="SignalP"/>
    </source>
</evidence>
<feature type="compositionally biased region" description="Basic residues" evidence="5">
    <location>
        <begin position="484"/>
        <end position="513"/>
    </location>
</feature>
<comment type="subcellular location">
    <subcellularLocation>
        <location evidence="1">Membrane</location>
        <topology evidence="1">Multi-pass membrane protein</topology>
    </subcellularLocation>
</comment>
<feature type="transmembrane region" description="Helical" evidence="6">
    <location>
        <begin position="730"/>
        <end position="750"/>
    </location>
</feature>
<dbReference type="EMBL" id="GL378334">
    <property type="protein sequence ID" value="EFJ49683.1"/>
    <property type="molecule type" value="Genomic_DNA"/>
</dbReference>
<dbReference type="InterPro" id="IPR003689">
    <property type="entry name" value="ZIP"/>
</dbReference>
<evidence type="ECO:0000256" key="5">
    <source>
        <dbReference type="SAM" id="MobiDB-lite"/>
    </source>
</evidence>
<dbReference type="STRING" id="3068.D8TSE6"/>
<feature type="transmembrane region" description="Helical" evidence="6">
    <location>
        <begin position="762"/>
        <end position="783"/>
    </location>
</feature>
<keyword evidence="3 6" id="KW-1133">Transmembrane helix</keyword>
<feature type="chain" id="PRO_5003123826" description="ZIP family transporter" evidence="7">
    <location>
        <begin position="20"/>
        <end position="858"/>
    </location>
</feature>
<feature type="transmembrane region" description="Helical" evidence="6">
    <location>
        <begin position="789"/>
        <end position="812"/>
    </location>
</feature>
<feature type="transmembrane region" description="Helical" evidence="6">
    <location>
        <begin position="193"/>
        <end position="213"/>
    </location>
</feature>
<feature type="compositionally biased region" description="Gly residues" evidence="5">
    <location>
        <begin position="533"/>
        <end position="550"/>
    </location>
</feature>
<keyword evidence="4 6" id="KW-0472">Membrane</keyword>
<dbReference type="Proteomes" id="UP000001058">
    <property type="component" value="Unassembled WGS sequence"/>
</dbReference>
<proteinExistence type="predicted"/>
<feature type="region of interest" description="Disordered" evidence="5">
    <location>
        <begin position="318"/>
        <end position="365"/>
    </location>
</feature>
<dbReference type="GeneID" id="9623895"/>
<name>D8TSE6_VOLCA</name>
<sequence>MTVLSAVVLCLLAAQACQPRRVHVQDLRSIESRKLSEKGNNLLALEEDVADIYSTLPVVLQRCLADPACTDALAAAVVDERDPQQNNGRPSTHTDKILAFTSLAQEQKQEQRRQQHGYSMSFASFTSDNPAHGGDGLGTVQTEGDGRSGSGNEDIPHSSGGAGDGINSNGMALGHGGNGGNDEDDSADEQASISLKGLVALVLFLEAVAGMYLPLLLQRLQSPQWWLSLLNCFSGGIFLSAGIIHLLPHCAEAQEALGPIGPGGDYPLYLVLVVVGYCVVFYVERVLFDVHGEGHAHCQHSNVYSHSSYYKAISHHRSQRIPRTRSGSAGTEPAPLLLPAPGAAGAGPGHPGRAAEAPGCTHSSKMDREGQAAMRAAAEEPLVAREESCALYCHDHGHQHSNQHVSHSQGHQHLGSRLSLQVDEGEEGAAFALPVGADSAGARMAGKGVGEDDDAESCHSDHPPRAVCVCVEEQEAEAEERGQYHHNHSHNHSHNSHTHKHEQKHQQHQHVHKARGDRQQIHDLANQAHGQGRRGSAGGGCTGSSGGGEFGGDQLRVPLLLAEQGAPKLPTPVLDNASGNFAIAPNADGGGDSVDLRALAWQHLQARHCVGQSPQLPFHPPEPCAYHTHHHLHPHHRHRRRSAGTGPPVGSYGSGGGAGAMDSGASSCTSPSHHHHHHTAPTGHHTHHDHHHVIKPRFRFMHGVVLLVALALHTALECIALGLIDSRAQFLLLFAAIASHKAVSALALSSRFLREGATLLQVTAYVGPFCLVAPVSVLVGLYIGRVAPIARLVFSCFATGTFFYVGASEVIMEEFEGEMRADRRDISTRAARYIKFFAVLAAVALVAASGLLPEPDHH</sequence>
<dbReference type="Pfam" id="PF02535">
    <property type="entry name" value="Zip"/>
    <property type="match status" value="1"/>
</dbReference>
<organism evidence="9">
    <name type="scientific">Volvox carteri f. nagariensis</name>
    <dbReference type="NCBI Taxonomy" id="3068"/>
    <lineage>
        <taxon>Eukaryota</taxon>
        <taxon>Viridiplantae</taxon>
        <taxon>Chlorophyta</taxon>
        <taxon>core chlorophytes</taxon>
        <taxon>Chlorophyceae</taxon>
        <taxon>CS clade</taxon>
        <taxon>Chlamydomonadales</taxon>
        <taxon>Volvocaceae</taxon>
        <taxon>Volvox</taxon>
    </lineage>
</organism>
<gene>
    <name evidence="8" type="ORF">VOLCADRAFT_89649</name>
</gene>
<dbReference type="eggNOG" id="KOG1558">
    <property type="taxonomic scope" value="Eukaryota"/>
</dbReference>